<feature type="domain" description="Barstar (barnase inhibitor)" evidence="2">
    <location>
        <begin position="13"/>
        <end position="88"/>
    </location>
</feature>
<keyword evidence="4" id="KW-1185">Reference proteome</keyword>
<dbReference type="Gene3D" id="3.30.370.10">
    <property type="entry name" value="Barstar-like"/>
    <property type="match status" value="1"/>
</dbReference>
<comment type="caution">
    <text evidence="3">The sequence shown here is derived from an EMBL/GenBank/DDBJ whole genome shotgun (WGS) entry which is preliminary data.</text>
</comment>
<name>A0A841GKY7_9BACT</name>
<organism evidence="3 4">
    <name type="scientific">Longimicrobium terrae</name>
    <dbReference type="NCBI Taxonomy" id="1639882"/>
    <lineage>
        <taxon>Bacteria</taxon>
        <taxon>Pseudomonadati</taxon>
        <taxon>Gemmatimonadota</taxon>
        <taxon>Longimicrobiia</taxon>
        <taxon>Longimicrobiales</taxon>
        <taxon>Longimicrobiaceae</taxon>
        <taxon>Longimicrobium</taxon>
    </lineage>
</organism>
<dbReference type="Proteomes" id="UP000582837">
    <property type="component" value="Unassembled WGS sequence"/>
</dbReference>
<protein>
    <submittedName>
        <fullName evidence="3">RNAse (Barnase) inhibitor barstar</fullName>
    </submittedName>
</protein>
<gene>
    <name evidence="3" type="ORF">HNQ61_001026</name>
</gene>
<dbReference type="AlphaFoldDB" id="A0A841GKY7"/>
<dbReference type="EMBL" id="JACHIA010000002">
    <property type="protein sequence ID" value="MBB6069411.1"/>
    <property type="molecule type" value="Genomic_DNA"/>
</dbReference>
<evidence type="ECO:0000313" key="4">
    <source>
        <dbReference type="Proteomes" id="UP000582837"/>
    </source>
</evidence>
<evidence type="ECO:0000259" key="2">
    <source>
        <dbReference type="Pfam" id="PF01337"/>
    </source>
</evidence>
<dbReference type="InterPro" id="IPR000468">
    <property type="entry name" value="Barstar"/>
</dbReference>
<evidence type="ECO:0000256" key="1">
    <source>
        <dbReference type="ARBA" id="ARBA00006845"/>
    </source>
</evidence>
<accession>A0A841GKY7</accession>
<evidence type="ECO:0000313" key="3">
    <source>
        <dbReference type="EMBL" id="MBB6069411.1"/>
    </source>
</evidence>
<sequence>MTGPAETGEAAAKTLTIAGGSITGIPSFYAEINRVFMADEDWALGESLDALNDLLSGGFGAIAGREAVTVVWRDMDASRSALGVETTTAFLRAKLERPHVFNVELIGRQLDELERGVGNTYFETVIEIIADHPNIRLVAA</sequence>
<dbReference type="RefSeq" id="WP_205761917.1">
    <property type="nucleotide sequence ID" value="NZ_JABDTL010000002.1"/>
</dbReference>
<comment type="similarity">
    <text evidence="1">Belongs to the barstar family.</text>
</comment>
<proteinExistence type="inferred from homology"/>
<reference evidence="3 4" key="1">
    <citation type="submission" date="2020-08" db="EMBL/GenBank/DDBJ databases">
        <title>Genomic Encyclopedia of Type Strains, Phase IV (KMG-IV): sequencing the most valuable type-strain genomes for metagenomic binning, comparative biology and taxonomic classification.</title>
        <authorList>
            <person name="Goeker M."/>
        </authorList>
    </citation>
    <scope>NUCLEOTIDE SEQUENCE [LARGE SCALE GENOMIC DNA]</scope>
    <source>
        <strain evidence="3 4">DSM 29007</strain>
    </source>
</reference>
<dbReference type="Pfam" id="PF01337">
    <property type="entry name" value="Barstar"/>
    <property type="match status" value="1"/>
</dbReference>
<dbReference type="InterPro" id="IPR035905">
    <property type="entry name" value="Barstar-like_sf"/>
</dbReference>
<dbReference type="SUPFAM" id="SSF52038">
    <property type="entry name" value="Barstar-related"/>
    <property type="match status" value="1"/>
</dbReference>